<proteinExistence type="predicted"/>
<gene>
    <name evidence="1" type="ORF">QAD02_020857</name>
</gene>
<protein>
    <submittedName>
        <fullName evidence="1">Uncharacterized protein</fullName>
    </submittedName>
</protein>
<feature type="non-terminal residue" evidence="1">
    <location>
        <position position="135"/>
    </location>
</feature>
<accession>A0ACC2PP30</accession>
<reference evidence="1" key="1">
    <citation type="submission" date="2023-04" db="EMBL/GenBank/DDBJ databases">
        <title>A chromosome-level genome assembly of the parasitoid wasp Eretmocerus hayati.</title>
        <authorList>
            <person name="Zhong Y."/>
            <person name="Liu S."/>
            <person name="Liu Y."/>
        </authorList>
    </citation>
    <scope>NUCLEOTIDE SEQUENCE</scope>
    <source>
        <strain evidence="1">ZJU_SS_LIU_2023</strain>
    </source>
</reference>
<feature type="non-terminal residue" evidence="1">
    <location>
        <position position="1"/>
    </location>
</feature>
<dbReference type="EMBL" id="CM056741">
    <property type="protein sequence ID" value="KAJ8685064.1"/>
    <property type="molecule type" value="Genomic_DNA"/>
</dbReference>
<evidence type="ECO:0000313" key="2">
    <source>
        <dbReference type="Proteomes" id="UP001239111"/>
    </source>
</evidence>
<evidence type="ECO:0000313" key="1">
    <source>
        <dbReference type="EMBL" id="KAJ8685064.1"/>
    </source>
</evidence>
<name>A0ACC2PP30_9HYME</name>
<dbReference type="Proteomes" id="UP001239111">
    <property type="component" value="Chromosome 1"/>
</dbReference>
<comment type="caution">
    <text evidence="1">The sequence shown here is derived from an EMBL/GenBank/DDBJ whole genome shotgun (WGS) entry which is preliminary data.</text>
</comment>
<keyword evidence="2" id="KW-1185">Reference proteome</keyword>
<sequence>PQHGNYQNPNPFHGYPQEQNIRAYGSVGSQQNDFNQTYVSRSLYSSYASEAERNFPGDTGTSTSDAYKMYTVNQQQSSYPAGSLSASRQSFSLSAQSLPTNLQQASQTAQQVSQQTQGQANSAYAPSPDYFTQDQ</sequence>
<organism evidence="1 2">
    <name type="scientific">Eretmocerus hayati</name>
    <dbReference type="NCBI Taxonomy" id="131215"/>
    <lineage>
        <taxon>Eukaryota</taxon>
        <taxon>Metazoa</taxon>
        <taxon>Ecdysozoa</taxon>
        <taxon>Arthropoda</taxon>
        <taxon>Hexapoda</taxon>
        <taxon>Insecta</taxon>
        <taxon>Pterygota</taxon>
        <taxon>Neoptera</taxon>
        <taxon>Endopterygota</taxon>
        <taxon>Hymenoptera</taxon>
        <taxon>Apocrita</taxon>
        <taxon>Proctotrupomorpha</taxon>
        <taxon>Chalcidoidea</taxon>
        <taxon>Aphelinidae</taxon>
        <taxon>Aphelininae</taxon>
        <taxon>Eretmocerus</taxon>
    </lineage>
</organism>